<dbReference type="PROSITE" id="PS51257">
    <property type="entry name" value="PROKAR_LIPOPROTEIN"/>
    <property type="match status" value="1"/>
</dbReference>
<sequence>MTEKLKGHYDNREEVGILGGGGSALALSCWKFGEVGRGDLDYVNLDRSKIPTPPYFIHEPNEPIIYFTLESTQASNGQNLDYLKERTLRCKAEGNPAPVYKWKKNGKPFNLNMYSNRVAQVPGEGSFVFSKLTVADEGVYQCEATNDNGTAVSEKITLQQTWIRYFPQAEPEVVRVELGDAYQRNCTPPESNPAARVYWIFKVSVVFFSPLTYRGKHSAADRQLAEFHSIGYSLQQHQNSVCWGRKPEVVRVVI</sequence>
<dbReference type="InterPro" id="IPR003598">
    <property type="entry name" value="Ig_sub2"/>
</dbReference>
<dbReference type="InterPro" id="IPR013783">
    <property type="entry name" value="Ig-like_fold"/>
</dbReference>
<keyword evidence="6" id="KW-1185">Reference proteome</keyword>
<dbReference type="GO" id="GO:0043005">
    <property type="term" value="C:neuron projection"/>
    <property type="evidence" value="ECO:0007669"/>
    <property type="project" value="TreeGrafter"/>
</dbReference>
<keyword evidence="4" id="KW-0393">Immunoglobulin domain</keyword>
<dbReference type="Pfam" id="PF13927">
    <property type="entry name" value="Ig_3"/>
    <property type="match status" value="1"/>
</dbReference>
<feature type="domain" description="Ig-like" evidence="5">
    <location>
        <begin position="63"/>
        <end position="157"/>
    </location>
</feature>
<keyword evidence="2" id="KW-0677">Repeat</keyword>
<name>A0A9J2PB91_ASCLU</name>
<reference evidence="7" key="1">
    <citation type="submission" date="2023-03" db="UniProtKB">
        <authorList>
            <consortium name="WormBaseParasite"/>
        </authorList>
    </citation>
    <scope>IDENTIFICATION</scope>
</reference>
<evidence type="ECO:0000256" key="4">
    <source>
        <dbReference type="ARBA" id="ARBA00023319"/>
    </source>
</evidence>
<dbReference type="PANTHER" id="PTHR12231">
    <property type="entry name" value="CTX-RELATED TYPE I TRANSMEMBRANE PROTEIN"/>
    <property type="match status" value="1"/>
</dbReference>
<protein>
    <submittedName>
        <fullName evidence="7">Ig-like domain-containing protein</fullName>
    </submittedName>
</protein>
<dbReference type="SUPFAM" id="SSF48726">
    <property type="entry name" value="Immunoglobulin"/>
    <property type="match status" value="1"/>
</dbReference>
<dbReference type="InterPro" id="IPR051170">
    <property type="entry name" value="Neural/epithelial_adhesion"/>
</dbReference>
<proteinExistence type="predicted"/>
<dbReference type="SMART" id="SM00408">
    <property type="entry name" value="IGc2"/>
    <property type="match status" value="1"/>
</dbReference>
<evidence type="ECO:0000313" key="6">
    <source>
        <dbReference type="Proteomes" id="UP000036681"/>
    </source>
</evidence>
<keyword evidence="3" id="KW-1015">Disulfide bond</keyword>
<dbReference type="SMART" id="SM00409">
    <property type="entry name" value="IG"/>
    <property type="match status" value="1"/>
</dbReference>
<dbReference type="InterPro" id="IPR003599">
    <property type="entry name" value="Ig_sub"/>
</dbReference>
<dbReference type="CDD" id="cd00096">
    <property type="entry name" value="Ig"/>
    <property type="match status" value="1"/>
</dbReference>
<dbReference type="AlphaFoldDB" id="A0A9J2PB91"/>
<evidence type="ECO:0000256" key="1">
    <source>
        <dbReference type="ARBA" id="ARBA00022729"/>
    </source>
</evidence>
<accession>A0A9J2PB91</accession>
<organism evidence="6 7">
    <name type="scientific">Ascaris lumbricoides</name>
    <name type="common">Giant roundworm</name>
    <dbReference type="NCBI Taxonomy" id="6252"/>
    <lineage>
        <taxon>Eukaryota</taxon>
        <taxon>Metazoa</taxon>
        <taxon>Ecdysozoa</taxon>
        <taxon>Nematoda</taxon>
        <taxon>Chromadorea</taxon>
        <taxon>Rhabditida</taxon>
        <taxon>Spirurina</taxon>
        <taxon>Ascaridomorpha</taxon>
        <taxon>Ascaridoidea</taxon>
        <taxon>Ascarididae</taxon>
        <taxon>Ascaris</taxon>
    </lineage>
</organism>
<dbReference type="Proteomes" id="UP000036681">
    <property type="component" value="Unplaced"/>
</dbReference>
<evidence type="ECO:0000256" key="3">
    <source>
        <dbReference type="ARBA" id="ARBA00023157"/>
    </source>
</evidence>
<dbReference type="PROSITE" id="PS50835">
    <property type="entry name" value="IG_LIKE"/>
    <property type="match status" value="1"/>
</dbReference>
<evidence type="ECO:0000313" key="7">
    <source>
        <dbReference type="WBParaSite" id="ALUE_0000716701-mRNA-1"/>
    </source>
</evidence>
<evidence type="ECO:0000256" key="2">
    <source>
        <dbReference type="ARBA" id="ARBA00022737"/>
    </source>
</evidence>
<dbReference type="PANTHER" id="PTHR12231:SF218">
    <property type="entry name" value="MICROFIBRILLAR-ASSOCIATED PROTEIN 3-LIKE"/>
    <property type="match status" value="1"/>
</dbReference>
<dbReference type="InterPro" id="IPR036179">
    <property type="entry name" value="Ig-like_dom_sf"/>
</dbReference>
<dbReference type="FunFam" id="2.60.40.10:FF:001718">
    <property type="entry name" value="Neuroglian, isoform D"/>
    <property type="match status" value="1"/>
</dbReference>
<keyword evidence="1" id="KW-0732">Signal</keyword>
<dbReference type="Gene3D" id="2.60.40.10">
    <property type="entry name" value="Immunoglobulins"/>
    <property type="match status" value="1"/>
</dbReference>
<evidence type="ECO:0000259" key="5">
    <source>
        <dbReference type="PROSITE" id="PS50835"/>
    </source>
</evidence>
<dbReference type="InterPro" id="IPR007110">
    <property type="entry name" value="Ig-like_dom"/>
</dbReference>
<dbReference type="WBParaSite" id="ALUE_0000716701-mRNA-1">
    <property type="protein sequence ID" value="ALUE_0000716701-mRNA-1"/>
    <property type="gene ID" value="ALUE_0000716701"/>
</dbReference>